<protein>
    <submittedName>
        <fullName evidence="1">Uncharacterized protein</fullName>
    </submittedName>
</protein>
<dbReference type="Proteomes" id="UP001155587">
    <property type="component" value="Unassembled WGS sequence"/>
</dbReference>
<evidence type="ECO:0000313" key="2">
    <source>
        <dbReference type="Proteomes" id="UP001155587"/>
    </source>
</evidence>
<dbReference type="RefSeq" id="WP_265677749.1">
    <property type="nucleotide sequence ID" value="NZ_JAKRRY010000062.1"/>
</dbReference>
<reference evidence="1" key="1">
    <citation type="submission" date="2022-02" db="EMBL/GenBank/DDBJ databases">
        <title>Vibrio sp. nov, a new bacterium isolated from seawater.</title>
        <authorList>
            <person name="Yuan Y."/>
        </authorList>
    </citation>
    <scope>NUCLEOTIDE SEQUENCE</scope>
    <source>
        <strain evidence="1">ZSDZ65</strain>
    </source>
</reference>
<organism evidence="1 2">
    <name type="scientific">Vibrio qingdaonensis</name>
    <dbReference type="NCBI Taxonomy" id="2829491"/>
    <lineage>
        <taxon>Bacteria</taxon>
        <taxon>Pseudomonadati</taxon>
        <taxon>Pseudomonadota</taxon>
        <taxon>Gammaproteobacteria</taxon>
        <taxon>Vibrionales</taxon>
        <taxon>Vibrionaceae</taxon>
        <taxon>Vibrio</taxon>
    </lineage>
</organism>
<dbReference type="EMBL" id="JAKRRY010000062">
    <property type="protein sequence ID" value="MCW8349099.1"/>
    <property type="molecule type" value="Genomic_DNA"/>
</dbReference>
<sequence>MKRKKLPIPLILLVPIVLLLIVVIAGVYRFSLTDEEILAKFPSQQMQSDEVVNQILGLSTPNPWTLQVPETSAFSLLTDIDQVKQVASGRYDNGMERGHVYLLYQFKQEQMEQGVLSKVIVPFAVSNQGSGVFYYLGLFDWDTARQRIILVDSVLLGDRVQVSKVEWKHPIEVRFKQHAAGQAMSESPQKEVTLTCETAKINQLNCQ</sequence>
<accession>A0A9X3HZ60</accession>
<name>A0A9X3HZ60_9VIBR</name>
<comment type="caution">
    <text evidence="1">The sequence shown here is derived from an EMBL/GenBank/DDBJ whole genome shotgun (WGS) entry which is preliminary data.</text>
</comment>
<keyword evidence="2" id="KW-1185">Reference proteome</keyword>
<dbReference type="AlphaFoldDB" id="A0A9X3HZ60"/>
<evidence type="ECO:0000313" key="1">
    <source>
        <dbReference type="EMBL" id="MCW8349099.1"/>
    </source>
</evidence>
<gene>
    <name evidence="1" type="ORF">MD535_24220</name>
</gene>
<proteinExistence type="predicted"/>